<keyword evidence="2" id="KW-1185">Reference proteome</keyword>
<dbReference type="KEGG" id="marh:Mia14_0530"/>
<dbReference type="SUPFAM" id="SSF56784">
    <property type="entry name" value="HAD-like"/>
    <property type="match status" value="1"/>
</dbReference>
<organism evidence="1 2">
    <name type="scientific">Candidatus Mancarchaeum acidiphilum</name>
    <dbReference type="NCBI Taxonomy" id="1920749"/>
    <lineage>
        <taxon>Archaea</taxon>
        <taxon>Candidatus Micrarchaeota</taxon>
        <taxon>Candidatus Mancarchaeum</taxon>
    </lineage>
</organism>
<dbReference type="InterPro" id="IPR036412">
    <property type="entry name" value="HAD-like_sf"/>
</dbReference>
<dbReference type="GO" id="GO:0016787">
    <property type="term" value="F:hydrolase activity"/>
    <property type="evidence" value="ECO:0007669"/>
    <property type="project" value="UniProtKB-KW"/>
</dbReference>
<dbReference type="InterPro" id="IPR023214">
    <property type="entry name" value="HAD_sf"/>
</dbReference>
<protein>
    <submittedName>
        <fullName evidence="1">HAD superfamily hydrolase</fullName>
    </submittedName>
</protein>
<reference evidence="1 2" key="1">
    <citation type="journal article" date="2017" name="Nat. Commun.">
        <title>'ARMAN' archaea depend on association with euryarchaeal host in culture and in situ.</title>
        <authorList>
            <person name="Golyshina O."/>
            <person name="Toshchakov S."/>
            <person name="Makarova K."/>
            <person name="Gavrilov S."/>
            <person name="Korzhenkov A."/>
            <person name="La Cono V."/>
            <person name="Arcadi E."/>
            <person name="Nechitaylo T."/>
            <person name="Ferrer M."/>
            <person name="Kublanov I."/>
            <person name="Wolf Y."/>
            <person name="Yakimov M."/>
            <person name="Golyshin P."/>
            <person name="Slesarev A."/>
            <person name="Kozyavkin S."/>
        </authorList>
    </citation>
    <scope>NUCLEOTIDE SEQUENCE [LARGE SCALE GENOMIC DNA]</scope>
    <source>
        <strain evidence="1 2">Mia14</strain>
    </source>
</reference>
<dbReference type="AlphaFoldDB" id="A0A218NN01"/>
<dbReference type="Proteomes" id="UP000197679">
    <property type="component" value="Chromosome"/>
</dbReference>
<gene>
    <name evidence="1" type="ORF">Mia14_0530</name>
</gene>
<dbReference type="Pfam" id="PF08282">
    <property type="entry name" value="Hydrolase_3"/>
    <property type="match status" value="1"/>
</dbReference>
<accession>A0A218NN01</accession>
<evidence type="ECO:0000313" key="2">
    <source>
        <dbReference type="Proteomes" id="UP000197679"/>
    </source>
</evidence>
<keyword evidence="1" id="KW-0378">Hydrolase</keyword>
<evidence type="ECO:0000313" key="1">
    <source>
        <dbReference type="EMBL" id="ASI13843.1"/>
    </source>
</evidence>
<sequence length="272" mass="30190">MFMDGIGGLDLGYGNKKSINLVTDLNGTIGNGTLTGENADAFQRLVNRGINVIPATSYSLASAFETYFSRLSVKPNILIVERGNAIAVERGNANIISRFAKAGFRNERADEYGYIEYVFGDDNEELSRKVLDVSKELGISIGIAPMYGCSAAIKIMFDENKTSSRQLEDRMDKLGISMHRNGQGTATLVDDRFNKWTSYLELVSKGIIDDGFLIGIGNDLNDVQLLNHSDISILVGRKINPSRLAKEASYKFEGPWEWHKVESIIERLLHNK</sequence>
<dbReference type="EMBL" id="CP019964">
    <property type="protein sequence ID" value="ASI13843.1"/>
    <property type="molecule type" value="Genomic_DNA"/>
</dbReference>
<dbReference type="Gene3D" id="3.40.50.1000">
    <property type="entry name" value="HAD superfamily/HAD-like"/>
    <property type="match status" value="1"/>
</dbReference>
<proteinExistence type="predicted"/>
<name>A0A218NN01_9ARCH</name>
<dbReference type="Gene3D" id="3.30.1240.10">
    <property type="match status" value="1"/>
</dbReference>